<evidence type="ECO:0000313" key="2">
    <source>
        <dbReference type="EMBL" id="KAJ8865863.1"/>
    </source>
</evidence>
<proteinExistence type="predicted"/>
<reference evidence="2 3" key="1">
    <citation type="submission" date="2023-02" db="EMBL/GenBank/DDBJ databases">
        <title>LHISI_Scaffold_Assembly.</title>
        <authorList>
            <person name="Stuart O.P."/>
            <person name="Cleave R."/>
            <person name="Magrath M.J.L."/>
            <person name="Mikheyev A.S."/>
        </authorList>
    </citation>
    <scope>NUCLEOTIDE SEQUENCE [LARGE SCALE GENOMIC DNA]</scope>
    <source>
        <strain evidence="2">Daus_M_001</strain>
        <tissue evidence="2">Leg muscle</tissue>
    </source>
</reference>
<feature type="region of interest" description="Disordered" evidence="1">
    <location>
        <begin position="828"/>
        <end position="850"/>
    </location>
</feature>
<name>A0ABQ9G124_9NEOP</name>
<dbReference type="Proteomes" id="UP001159363">
    <property type="component" value="Chromosome 16"/>
</dbReference>
<keyword evidence="3" id="KW-1185">Reference proteome</keyword>
<evidence type="ECO:0000256" key="1">
    <source>
        <dbReference type="SAM" id="MobiDB-lite"/>
    </source>
</evidence>
<evidence type="ECO:0000313" key="3">
    <source>
        <dbReference type="Proteomes" id="UP001159363"/>
    </source>
</evidence>
<comment type="caution">
    <text evidence="2">The sequence shown here is derived from an EMBL/GenBank/DDBJ whole genome shotgun (WGS) entry which is preliminary data.</text>
</comment>
<dbReference type="EMBL" id="JARBHB010000017">
    <property type="protein sequence ID" value="KAJ8865863.1"/>
    <property type="molecule type" value="Genomic_DNA"/>
</dbReference>
<gene>
    <name evidence="2" type="ORF">PR048_033386</name>
</gene>
<protein>
    <submittedName>
        <fullName evidence="2">Uncharacterized protein</fullName>
    </submittedName>
</protein>
<sequence length="924" mass="100321">MIRNGGTNDCRSPQLHVVLQAMQGEPIRKQDVHSAMCGAGRGIVRRDGHYVVGLNVRAAAGPLGGSPHGPACVCVRAFPVIVGPCPRCIVLPPGCRDSRVARPVLAVARVADESLEPGKPKIRLLFVPVVAMAEWLACSPPAKTNLVQSPAGSLRIFASGNRAGRCRWSAGRSPVSPALSFRRCSIPHFILIGPQDLDVREPPKSLHSLTVPEIVAPRYQRPYVASCYCVPARLANWFLRVAAVSAAWPFTCRLPTVVLLDTGSLRLGNPGVVPCGVGSRPLDRNKAEEYLWAGGLRSVAVGRYPGYAGGSRSKRQTLKDNQLAAGSLGPWWHSGHITPPAILANLVRFPAGSLLNFHLHRTMPVGWFSRGFPVSPAFLIPVLLNTHLASPSSAVMLPVFEPATVAERLARSPPTKANRAQSPAGSPDFHEWESCFLGELPFPSVPSFPHCSIFTSTTLVGSQDLAWLRDGLAFRRVLSETVPRCRTRPIISRSYEETGSGGLRRCGRWNIRAGRRENAETEARLLPREARATSSPCALKSFVCKWRMKFVLIPVAPSLLLLLLTSFSPPADYSVFLCSSLFHYSPPALLFRPSCITISRPRGSTHIHTRAPRIFAASSGCCQSIPYMIRPYSSPHTEANRIRLPAGSPSDFRTWGNLAGRCLWSAGFLGDLPFAPPVRSGATTTVKRGEVWSSAGMKVRGETGEPREDQSTIGIVPHESHMRKSGTGIAGNRTRFSFEGGGGRFCCVSCVITHSTTAAHDPRRLLWLAIRALSAATLAMIRKAEKPQGRLASRSAERVVRFERPALESYSSLAAVALTAWSSRLPPRREPGSIHGGATPGLPHGDLPFPPYSHFTSPSSALETSHLRAFQTFDSKRLDVPANGWTTVCGLCSEPAVISRVVRTAGQFRRRRRRQECTSSESAL</sequence>
<accession>A0ABQ9G124</accession>
<organism evidence="2 3">
    <name type="scientific">Dryococelus australis</name>
    <dbReference type="NCBI Taxonomy" id="614101"/>
    <lineage>
        <taxon>Eukaryota</taxon>
        <taxon>Metazoa</taxon>
        <taxon>Ecdysozoa</taxon>
        <taxon>Arthropoda</taxon>
        <taxon>Hexapoda</taxon>
        <taxon>Insecta</taxon>
        <taxon>Pterygota</taxon>
        <taxon>Neoptera</taxon>
        <taxon>Polyneoptera</taxon>
        <taxon>Phasmatodea</taxon>
        <taxon>Verophasmatodea</taxon>
        <taxon>Anareolatae</taxon>
        <taxon>Phasmatidae</taxon>
        <taxon>Eurycanthinae</taxon>
        <taxon>Dryococelus</taxon>
    </lineage>
</organism>